<dbReference type="AlphaFoldDB" id="A0A1I0V2Z1"/>
<proteinExistence type="predicted"/>
<name>A0A1I0V2Z1_9CLOT</name>
<keyword evidence="2" id="KW-1185">Reference proteome</keyword>
<organism evidence="1 2">
    <name type="scientific">Clostridium frigidicarnis</name>
    <dbReference type="NCBI Taxonomy" id="84698"/>
    <lineage>
        <taxon>Bacteria</taxon>
        <taxon>Bacillati</taxon>
        <taxon>Bacillota</taxon>
        <taxon>Clostridia</taxon>
        <taxon>Eubacteriales</taxon>
        <taxon>Clostridiaceae</taxon>
        <taxon>Clostridium</taxon>
    </lineage>
</organism>
<sequence length="158" mass="18893">MKKFKVKVVQEKEYEIEIDESIINEEFIKGFERYMHNLDECYDKYASIAYDIAWNKANDSDYEGYGCPLIKGESLFRDGQEQQGINFTKIDEEYEDIEVEEIFKIKARETITDQFDNKRIICNKEYDLVSEYDDKYSIVDETGKTVNFSKNYFYTVEE</sequence>
<protein>
    <submittedName>
        <fullName evidence="1">Uncharacterized protein</fullName>
    </submittedName>
</protein>
<accession>A0A1I0V2Z1</accession>
<dbReference type="STRING" id="84698.SAMN04488528_1001122"/>
<dbReference type="Proteomes" id="UP000198619">
    <property type="component" value="Unassembled WGS sequence"/>
</dbReference>
<evidence type="ECO:0000313" key="1">
    <source>
        <dbReference type="EMBL" id="SFA70651.1"/>
    </source>
</evidence>
<dbReference type="EMBL" id="FOKI01000001">
    <property type="protein sequence ID" value="SFA70651.1"/>
    <property type="molecule type" value="Genomic_DNA"/>
</dbReference>
<gene>
    <name evidence="1" type="ORF">SAMN04488528_1001122</name>
</gene>
<dbReference type="RefSeq" id="WP_143087280.1">
    <property type="nucleotide sequence ID" value="NZ_FOKI01000001.1"/>
</dbReference>
<evidence type="ECO:0000313" key="2">
    <source>
        <dbReference type="Proteomes" id="UP000198619"/>
    </source>
</evidence>
<reference evidence="1 2" key="1">
    <citation type="submission" date="2016-10" db="EMBL/GenBank/DDBJ databases">
        <authorList>
            <person name="de Groot N.N."/>
        </authorList>
    </citation>
    <scope>NUCLEOTIDE SEQUENCE [LARGE SCALE GENOMIC DNA]</scope>
    <source>
        <strain evidence="1 2">DSM 12271</strain>
    </source>
</reference>